<evidence type="ECO:0000313" key="2">
    <source>
        <dbReference type="Proteomes" id="UP000254620"/>
    </source>
</evidence>
<dbReference type="Proteomes" id="UP000254620">
    <property type="component" value="Unassembled WGS sequence"/>
</dbReference>
<protein>
    <recommendedName>
        <fullName evidence="3">Transposase</fullName>
    </recommendedName>
</protein>
<name>A0A380Z431_AVIPA</name>
<organism evidence="1 2">
    <name type="scientific">Avibacterium paragallinarum</name>
    <name type="common">Haemophilus gallinarum</name>
    <dbReference type="NCBI Taxonomy" id="728"/>
    <lineage>
        <taxon>Bacteria</taxon>
        <taxon>Pseudomonadati</taxon>
        <taxon>Pseudomonadota</taxon>
        <taxon>Gammaproteobacteria</taxon>
        <taxon>Pasteurellales</taxon>
        <taxon>Pasteurellaceae</taxon>
        <taxon>Avibacterium</taxon>
    </lineage>
</organism>
<reference evidence="1 2" key="1">
    <citation type="submission" date="2018-06" db="EMBL/GenBank/DDBJ databases">
        <authorList>
            <consortium name="Pathogen Informatics"/>
            <person name="Doyle S."/>
        </authorList>
    </citation>
    <scope>NUCLEOTIDE SEQUENCE [LARGE SCALE GENOMIC DNA]</scope>
    <source>
        <strain evidence="1 2">NCTC10926</strain>
    </source>
</reference>
<sequence>MLTQAVNRLAGKNRYCIRPRMAVSNEGIGDIGKNTVLRQSMSRKGNCLEWCDGKLFGRLKTECYFGSGLKPLNSLKNDSRVHSYYNNERIQ</sequence>
<accession>A0A380Z431</accession>
<dbReference type="AlphaFoldDB" id="A0A380Z431"/>
<evidence type="ECO:0008006" key="3">
    <source>
        <dbReference type="Google" id="ProtNLM"/>
    </source>
</evidence>
<proteinExistence type="predicted"/>
<evidence type="ECO:0000313" key="1">
    <source>
        <dbReference type="EMBL" id="SUV41006.1"/>
    </source>
</evidence>
<dbReference type="EMBL" id="UFSW01000004">
    <property type="protein sequence ID" value="SUV41006.1"/>
    <property type="molecule type" value="Genomic_DNA"/>
</dbReference>
<gene>
    <name evidence="1" type="ORF">NCTC10926_03066</name>
</gene>